<keyword evidence="2" id="KW-1185">Reference proteome</keyword>
<accession>A0A9J5ZX31</accession>
<dbReference type="Proteomes" id="UP000824120">
    <property type="component" value="Chromosome 3"/>
</dbReference>
<reference evidence="1 2" key="1">
    <citation type="submission" date="2020-09" db="EMBL/GenBank/DDBJ databases">
        <title>De no assembly of potato wild relative species, Solanum commersonii.</title>
        <authorList>
            <person name="Cho K."/>
        </authorList>
    </citation>
    <scope>NUCLEOTIDE SEQUENCE [LARGE SCALE GENOMIC DNA]</scope>
    <source>
        <strain evidence="1">LZ3.2</strain>
        <tissue evidence="1">Leaf</tissue>
    </source>
</reference>
<dbReference type="EMBL" id="JACXVP010000003">
    <property type="protein sequence ID" value="KAG5616643.1"/>
    <property type="molecule type" value="Genomic_DNA"/>
</dbReference>
<gene>
    <name evidence="1" type="ORF">H5410_016467</name>
</gene>
<protein>
    <submittedName>
        <fullName evidence="1">Uncharacterized protein</fullName>
    </submittedName>
</protein>
<evidence type="ECO:0000313" key="2">
    <source>
        <dbReference type="Proteomes" id="UP000824120"/>
    </source>
</evidence>
<organism evidence="1 2">
    <name type="scientific">Solanum commersonii</name>
    <name type="common">Commerson's wild potato</name>
    <name type="synonym">Commerson's nightshade</name>
    <dbReference type="NCBI Taxonomy" id="4109"/>
    <lineage>
        <taxon>Eukaryota</taxon>
        <taxon>Viridiplantae</taxon>
        <taxon>Streptophyta</taxon>
        <taxon>Embryophyta</taxon>
        <taxon>Tracheophyta</taxon>
        <taxon>Spermatophyta</taxon>
        <taxon>Magnoliopsida</taxon>
        <taxon>eudicotyledons</taxon>
        <taxon>Gunneridae</taxon>
        <taxon>Pentapetalae</taxon>
        <taxon>asterids</taxon>
        <taxon>lamiids</taxon>
        <taxon>Solanales</taxon>
        <taxon>Solanaceae</taxon>
        <taxon>Solanoideae</taxon>
        <taxon>Solaneae</taxon>
        <taxon>Solanum</taxon>
    </lineage>
</organism>
<dbReference type="AlphaFoldDB" id="A0A9J5ZX31"/>
<proteinExistence type="predicted"/>
<evidence type="ECO:0000313" key="1">
    <source>
        <dbReference type="EMBL" id="KAG5616643.1"/>
    </source>
</evidence>
<name>A0A9J5ZX31_SOLCO</name>
<comment type="caution">
    <text evidence="1">The sequence shown here is derived from an EMBL/GenBank/DDBJ whole genome shotgun (WGS) entry which is preliminary data.</text>
</comment>
<sequence>MPRTIGSRGRPKLAGRDIMVAKAESFVMMGNILCKGTPIELSISQRLSSGAALSRIIALLGK</sequence>